<proteinExistence type="predicted"/>
<evidence type="ECO:0000313" key="1">
    <source>
        <dbReference type="EMBL" id="CAG8495388.1"/>
    </source>
</evidence>
<gene>
    <name evidence="1" type="ORF">SCALOS_LOCUS3010</name>
</gene>
<comment type="caution">
    <text evidence="1">The sequence shown here is derived from an EMBL/GenBank/DDBJ whole genome shotgun (WGS) entry which is preliminary data.</text>
</comment>
<accession>A0ACA9KVZ0</accession>
<keyword evidence="2" id="KW-1185">Reference proteome</keyword>
<dbReference type="Proteomes" id="UP000789860">
    <property type="component" value="Unassembled WGS sequence"/>
</dbReference>
<name>A0ACA9KVZ0_9GLOM</name>
<reference evidence="1" key="1">
    <citation type="submission" date="2021-06" db="EMBL/GenBank/DDBJ databases">
        <authorList>
            <person name="Kallberg Y."/>
            <person name="Tangrot J."/>
            <person name="Rosling A."/>
        </authorList>
    </citation>
    <scope>NUCLEOTIDE SEQUENCE</scope>
    <source>
        <strain evidence="1">AU212A</strain>
    </source>
</reference>
<evidence type="ECO:0000313" key="2">
    <source>
        <dbReference type="Proteomes" id="UP000789860"/>
    </source>
</evidence>
<organism evidence="1 2">
    <name type="scientific">Scutellospora calospora</name>
    <dbReference type="NCBI Taxonomy" id="85575"/>
    <lineage>
        <taxon>Eukaryota</taxon>
        <taxon>Fungi</taxon>
        <taxon>Fungi incertae sedis</taxon>
        <taxon>Mucoromycota</taxon>
        <taxon>Glomeromycotina</taxon>
        <taxon>Glomeromycetes</taxon>
        <taxon>Diversisporales</taxon>
        <taxon>Gigasporaceae</taxon>
        <taxon>Scutellospora</taxon>
    </lineage>
</organism>
<sequence>MFQFISPVEQSWSNWTVVSSLEGVILHYSHLVVTTCYWYQYVDQWCMRHYSEKTPRHSNCDDPVN</sequence>
<feature type="non-terminal residue" evidence="1">
    <location>
        <position position="65"/>
    </location>
</feature>
<protein>
    <submittedName>
        <fullName evidence="1">7264_t:CDS:1</fullName>
    </submittedName>
</protein>
<dbReference type="EMBL" id="CAJVPM010002974">
    <property type="protein sequence ID" value="CAG8495388.1"/>
    <property type="molecule type" value="Genomic_DNA"/>
</dbReference>